<evidence type="ECO:0000259" key="1">
    <source>
        <dbReference type="Pfam" id="PF13482"/>
    </source>
</evidence>
<accession>A0A942Z353</accession>
<evidence type="ECO:0000313" key="2">
    <source>
        <dbReference type="EMBL" id="MBS4222164.1"/>
    </source>
</evidence>
<dbReference type="Gene3D" id="1.25.40.10">
    <property type="entry name" value="Tetratricopeptide repeat domain"/>
    <property type="match status" value="1"/>
</dbReference>
<dbReference type="Gene3D" id="3.30.420.10">
    <property type="entry name" value="Ribonuclease H-like superfamily/Ribonuclease H"/>
    <property type="match status" value="1"/>
</dbReference>
<dbReference type="SUPFAM" id="SSF81901">
    <property type="entry name" value="HCP-like"/>
    <property type="match status" value="1"/>
</dbReference>
<dbReference type="PANTHER" id="PTHR38462:SF1">
    <property type="entry name" value="YPRB RIBONUCLEASE H-LIKE DOMAIN-CONTAINING PROTEIN"/>
    <property type="match status" value="1"/>
</dbReference>
<evidence type="ECO:0000313" key="3">
    <source>
        <dbReference type="Proteomes" id="UP000676456"/>
    </source>
</evidence>
<dbReference type="GO" id="GO:0003676">
    <property type="term" value="F:nucleic acid binding"/>
    <property type="evidence" value="ECO:0007669"/>
    <property type="project" value="InterPro"/>
</dbReference>
<dbReference type="InterPro" id="IPR011990">
    <property type="entry name" value="TPR-like_helical_dom_sf"/>
</dbReference>
<protein>
    <submittedName>
        <fullName evidence="2">Ribonuclease H-like domain-containing protein</fullName>
    </submittedName>
</protein>
<dbReference type="InterPro" id="IPR038720">
    <property type="entry name" value="YprB_RNase_H-like_dom"/>
</dbReference>
<dbReference type="InterPro" id="IPR012337">
    <property type="entry name" value="RNaseH-like_sf"/>
</dbReference>
<dbReference type="InterPro" id="IPR036397">
    <property type="entry name" value="RNaseH_sf"/>
</dbReference>
<dbReference type="Proteomes" id="UP000676456">
    <property type="component" value="Unassembled WGS sequence"/>
</dbReference>
<sequence>MSLKNKLNRFKSHMIRDEQKTLQKQEPVERFDEFELPFKEIWKKAGVAPYNLEEEYCLIREVRYRLDYQHGSYQFKDFYTALNAWENYSGSHPLSAKGMTASDLFFFDTETTGLYGGAGNTIFLLGHARFVGDEVILTQHFLPEPGFEVPLYKSFLETVDYTTLVTYNGKAFDWPQVKTRHTLVRDHVPKLPAFGHFDLYHASRRMWKNRLESVKLSKVEESILGVSRVDDVPGYLAPMIYFDFVERKNPEAILKVLKHNEIDILSLITLYTHLTFQILCLDPQQTASEKMLVGKWFDYIGEREIAASTFEVAAKEDDISAKYELAFYYKKAKKYDEAMKLWKEAAEKGDRATKKAANIELAKLMEHQFKDIEQAIQHTNEALTLSQNSSKAAASGKDDLFIRNASHRLNRLYGKLKRK</sequence>
<name>A0A942Z353_9BACI</name>
<organism evidence="2 3">
    <name type="scientific">Lederbergia citrea</name>
    <dbReference type="NCBI Taxonomy" id="2833581"/>
    <lineage>
        <taxon>Bacteria</taxon>
        <taxon>Bacillati</taxon>
        <taxon>Bacillota</taxon>
        <taxon>Bacilli</taxon>
        <taxon>Bacillales</taxon>
        <taxon>Bacillaceae</taxon>
        <taxon>Lederbergia</taxon>
    </lineage>
</organism>
<keyword evidence="3" id="KW-1185">Reference proteome</keyword>
<reference evidence="2 3" key="1">
    <citation type="submission" date="2021-05" db="EMBL/GenBank/DDBJ databases">
        <title>Novel Bacillus species.</title>
        <authorList>
            <person name="Liu G."/>
        </authorList>
    </citation>
    <scope>NUCLEOTIDE SEQUENCE [LARGE SCALE GENOMIC DNA]</scope>
    <source>
        <strain evidence="2 3">FJAT-49682</strain>
    </source>
</reference>
<dbReference type="AlphaFoldDB" id="A0A942Z353"/>
<dbReference type="RefSeq" id="WP_213097128.1">
    <property type="nucleotide sequence ID" value="NZ_JAGYPN010000001.1"/>
</dbReference>
<gene>
    <name evidence="2" type="ORF">KHA91_05265</name>
</gene>
<dbReference type="SUPFAM" id="SSF53098">
    <property type="entry name" value="Ribonuclease H-like"/>
    <property type="match status" value="1"/>
</dbReference>
<dbReference type="PANTHER" id="PTHR38462">
    <property type="entry name" value="EXONUCLEASE-LIKE PROTEIN"/>
    <property type="match status" value="1"/>
</dbReference>
<dbReference type="EMBL" id="JAGYPN010000001">
    <property type="protein sequence ID" value="MBS4222164.1"/>
    <property type="molecule type" value="Genomic_DNA"/>
</dbReference>
<dbReference type="Pfam" id="PF13482">
    <property type="entry name" value="RNase_H_2"/>
    <property type="match status" value="1"/>
</dbReference>
<comment type="caution">
    <text evidence="2">The sequence shown here is derived from an EMBL/GenBank/DDBJ whole genome shotgun (WGS) entry which is preliminary data.</text>
</comment>
<proteinExistence type="predicted"/>
<feature type="domain" description="YprB ribonuclease H-like" evidence="1">
    <location>
        <begin position="106"/>
        <end position="274"/>
    </location>
</feature>